<accession>A0A2P2NHG2</accession>
<dbReference type="EMBL" id="GGEC01061420">
    <property type="protein sequence ID" value="MBX41904.1"/>
    <property type="molecule type" value="Transcribed_RNA"/>
</dbReference>
<feature type="region of interest" description="Disordered" evidence="1">
    <location>
        <begin position="1"/>
        <end position="29"/>
    </location>
</feature>
<organism evidence="2">
    <name type="scientific">Rhizophora mucronata</name>
    <name type="common">Asiatic mangrove</name>
    <dbReference type="NCBI Taxonomy" id="61149"/>
    <lineage>
        <taxon>Eukaryota</taxon>
        <taxon>Viridiplantae</taxon>
        <taxon>Streptophyta</taxon>
        <taxon>Embryophyta</taxon>
        <taxon>Tracheophyta</taxon>
        <taxon>Spermatophyta</taxon>
        <taxon>Magnoliopsida</taxon>
        <taxon>eudicotyledons</taxon>
        <taxon>Gunneridae</taxon>
        <taxon>Pentapetalae</taxon>
        <taxon>rosids</taxon>
        <taxon>fabids</taxon>
        <taxon>Malpighiales</taxon>
        <taxon>Rhizophoraceae</taxon>
        <taxon>Rhizophora</taxon>
    </lineage>
</organism>
<sequence>MEYKTGIASNNEGGLGTRPGAHKTKSSSM</sequence>
<evidence type="ECO:0000313" key="2">
    <source>
        <dbReference type="EMBL" id="MBX41904.1"/>
    </source>
</evidence>
<feature type="compositionally biased region" description="Basic residues" evidence="1">
    <location>
        <begin position="20"/>
        <end position="29"/>
    </location>
</feature>
<evidence type="ECO:0000256" key="1">
    <source>
        <dbReference type="SAM" id="MobiDB-lite"/>
    </source>
</evidence>
<protein>
    <submittedName>
        <fullName evidence="2">Uncharacterized protein</fullName>
    </submittedName>
</protein>
<proteinExistence type="predicted"/>
<reference evidence="2" key="1">
    <citation type="submission" date="2018-02" db="EMBL/GenBank/DDBJ databases">
        <title>Rhizophora mucronata_Transcriptome.</title>
        <authorList>
            <person name="Meera S.P."/>
            <person name="Sreeshan A."/>
            <person name="Augustine A."/>
        </authorList>
    </citation>
    <scope>NUCLEOTIDE SEQUENCE</scope>
    <source>
        <tissue evidence="2">Leaf</tissue>
    </source>
</reference>
<name>A0A2P2NHG2_RHIMU</name>
<dbReference type="AlphaFoldDB" id="A0A2P2NHG2"/>